<feature type="region of interest" description="Disordered" evidence="3">
    <location>
        <begin position="1"/>
        <end position="58"/>
    </location>
</feature>
<organism evidence="5 8">
    <name type="scientific">Plasmodium ovale wallikeri</name>
    <dbReference type="NCBI Taxonomy" id="864142"/>
    <lineage>
        <taxon>Eukaryota</taxon>
        <taxon>Sar</taxon>
        <taxon>Alveolata</taxon>
        <taxon>Apicomplexa</taxon>
        <taxon>Aconoidasida</taxon>
        <taxon>Haemosporida</taxon>
        <taxon>Plasmodiidae</taxon>
        <taxon>Plasmodium</taxon>
        <taxon>Plasmodium (Plasmodium)</taxon>
    </lineage>
</organism>
<feature type="coiled-coil region" evidence="2">
    <location>
        <begin position="155"/>
        <end position="221"/>
    </location>
</feature>
<dbReference type="Proteomes" id="UP000078550">
    <property type="component" value="Unassembled WGS sequence"/>
</dbReference>
<dbReference type="PANTHER" id="PTHR16275:SF8">
    <property type="entry name" value="COILED-COIL DOMAIN-CONTAINING PROTEIN 40"/>
    <property type="match status" value="1"/>
</dbReference>
<reference evidence="5" key="2">
    <citation type="submission" date="2016-05" db="EMBL/GenBank/DDBJ databases">
        <authorList>
            <person name="Lavstsen T."/>
            <person name="Jespersen J.S."/>
        </authorList>
    </citation>
    <scope>NUCLEOTIDE SEQUENCE [LARGE SCALE GENOMIC DNA]</scope>
</reference>
<evidence type="ECO:0000313" key="5">
    <source>
        <dbReference type="EMBL" id="SBT34924.1"/>
    </source>
</evidence>
<sequence length="971" mass="114612">MREKKSNSQKRKKKEENAEEVCEKTNDEATSECSLSGSGGTVGVYGGDSNMSPRDEREKLNKCASMYEKEDESEEAAEGEMRYEETGYVDFSPRQGITVERTSKVFPNVERPREEGREKDRKNNRMDMLRGILCDQLRKKKGILDEKLRVRAQEKSKLEDEVTKAGLELARVNKENEMLEKKEKKLINSLRSIKLGKSNHIRENNELRNSYNNEMVNMKRELNYYAEIYNKLNNNLLELNNLKKYYEAISSSSKISENVALANEGNKWREIKINKKENILIKMNYELNELKNDIDIKKDMCKNEERELQNLERLIGDEKNELLSLKKENNNLGKILNDSVQKMRKRDEAIHEINNKLEELKSNINDIEKSNEQMERESTFEREKKGKLLMEMRILKRDLHRVIQSKEGLEKDVQETKAYNKSITIDIENEKKKLEEILDKIRHINKDVRNRENKIKELKNEINKNIDRIIGLYTEEIKISHFSSKIKSDLACIKESIAKKENEIENYKNGIIRIKIQQILENTKIENMEKKRNTINDEFNEKNNVLTMYDTIIKKNHHLIENKQVEVDRLNEELDKKNKKNCDSNNHGIPVTLEIKIKKLNKNISEILNQSRVLEKEWFLKQSELIKIQNENNKINEDILKGNDICLILGQKKCELEEKCSHLQNEAKKLNKNIGYIRLQLERFETKNKDTMNKISKMENDLLKWNEHVHVKNEEYKMKKENLKIDIDKLKGEKEKHQQDLLDCENKILILENKIVEKKKLQGIVKEYTENKDIIQLKKKIQLKKGIIENIKKQQNVILSNIKLALNKRNDLDNKKELFQKNYQSGINVSFKIEHEISLIKKNVKATKGKREMVNGHLCELTKEYDNLLKQMKDQRDYCLSLNRDYLTFDGIVKILNFEKKHRFQELLKFQNAVKNVHTLDISKMSYDQVRKSCSTVKKRLSAIKNKLERFGAKNEAYSQFISVLLEWLAN</sequence>
<feature type="coiled-coil region" evidence="2">
    <location>
        <begin position="273"/>
        <end position="384"/>
    </location>
</feature>
<dbReference type="GO" id="GO:0035082">
    <property type="term" value="P:axoneme assembly"/>
    <property type="evidence" value="ECO:0007669"/>
    <property type="project" value="InterPro"/>
</dbReference>
<reference evidence="7 8" key="1">
    <citation type="submission" date="2016-05" db="EMBL/GenBank/DDBJ databases">
        <authorList>
            <person name="Naeem Raeece"/>
        </authorList>
    </citation>
    <scope>NUCLEOTIDE SEQUENCE [LARGE SCALE GENOMIC DNA]</scope>
</reference>
<feature type="compositionally biased region" description="Gly residues" evidence="3">
    <location>
        <begin position="37"/>
        <end position="46"/>
    </location>
</feature>
<evidence type="ECO:0000256" key="2">
    <source>
        <dbReference type="SAM" id="Coils"/>
    </source>
</evidence>
<evidence type="ECO:0000259" key="4">
    <source>
        <dbReference type="PROSITE" id="PS50892"/>
    </source>
</evidence>
<dbReference type="InterPro" id="IPR042855">
    <property type="entry name" value="V_SNARE_CC"/>
</dbReference>
<keyword evidence="1 2" id="KW-0175">Coiled coil</keyword>
<dbReference type="EMBL" id="FLRD01000077">
    <property type="protein sequence ID" value="SBT34924.1"/>
    <property type="molecule type" value="Genomic_DNA"/>
</dbReference>
<protein>
    <recommendedName>
        <fullName evidence="4">V-SNARE coiled-coil homology domain-containing protein</fullName>
    </recommendedName>
</protein>
<dbReference type="PROSITE" id="PS50892">
    <property type="entry name" value="V_SNARE"/>
    <property type="match status" value="1"/>
</dbReference>
<keyword evidence="8" id="KW-1185">Reference proteome</keyword>
<dbReference type="GO" id="GO:0005737">
    <property type="term" value="C:cytoplasm"/>
    <property type="evidence" value="ECO:0007669"/>
    <property type="project" value="TreeGrafter"/>
</dbReference>
<feature type="domain" description="V-SNARE coiled-coil homology" evidence="4">
    <location>
        <begin position="321"/>
        <end position="381"/>
    </location>
</feature>
<dbReference type="AlphaFoldDB" id="A0A1A8YU15"/>
<accession>A0A1A8YU15</accession>
<gene>
    <name evidence="5" type="ORF">POVWA1_024680</name>
    <name evidence="6" type="ORF">POVWA2_024540</name>
</gene>
<dbReference type="EMBL" id="FLRE01000098">
    <property type="protein sequence ID" value="SBT35336.1"/>
    <property type="molecule type" value="Genomic_DNA"/>
</dbReference>
<dbReference type="PANTHER" id="PTHR16275">
    <property type="entry name" value="COILED-COIL DOMAIN-CONTAINING PROTEIN 40"/>
    <property type="match status" value="1"/>
</dbReference>
<proteinExistence type="predicted"/>
<evidence type="ECO:0000256" key="3">
    <source>
        <dbReference type="SAM" id="MobiDB-lite"/>
    </source>
</evidence>
<dbReference type="Proteomes" id="UP000078555">
    <property type="component" value="Unassembled WGS sequence"/>
</dbReference>
<feature type="coiled-coil region" evidence="2">
    <location>
        <begin position="653"/>
        <end position="771"/>
    </location>
</feature>
<evidence type="ECO:0000313" key="7">
    <source>
        <dbReference type="Proteomes" id="UP000078550"/>
    </source>
</evidence>
<feature type="coiled-coil region" evidence="2">
    <location>
        <begin position="420"/>
        <end position="617"/>
    </location>
</feature>
<name>A0A1A8YU15_PLAOA</name>
<evidence type="ECO:0000313" key="8">
    <source>
        <dbReference type="Proteomes" id="UP000078555"/>
    </source>
</evidence>
<evidence type="ECO:0000313" key="6">
    <source>
        <dbReference type="EMBL" id="SBT35336.1"/>
    </source>
</evidence>
<evidence type="ECO:0000256" key="1">
    <source>
        <dbReference type="PROSITE-ProRule" id="PRU00290"/>
    </source>
</evidence>
<dbReference type="InterPro" id="IPR037386">
    <property type="entry name" value="CCDC40"/>
</dbReference>